<keyword evidence="1" id="KW-0732">Signal</keyword>
<name>A0A4Y5RDK4_NEZVI</name>
<dbReference type="PANTHER" id="PTHR11257:SF12">
    <property type="entry name" value="EJACULATORY BULB-SPECIFIC PROTEIN 3-RELATED"/>
    <property type="match status" value="1"/>
</dbReference>
<dbReference type="InterPro" id="IPR005055">
    <property type="entry name" value="A10/PebIII"/>
</dbReference>
<dbReference type="InterPro" id="IPR036682">
    <property type="entry name" value="OS_D_A10/PebIII_sf"/>
</dbReference>
<reference evidence="2" key="1">
    <citation type="submission" date="2019-04" db="EMBL/GenBank/DDBJ databases">
        <title>Candidate genes coding for odorant binding proteins and chemosensory proteins identified from dissected antennae and mouthparts of the southern green stink bug Nezara viridula.</title>
        <authorList>
            <person name="Wu Z."/>
            <person name="Cui Y."/>
            <person name="Qu M."/>
            <person name="Lin J.-H."/>
        </authorList>
    </citation>
    <scope>NUCLEOTIDE SEQUENCE</scope>
</reference>
<feature type="signal peptide" evidence="1">
    <location>
        <begin position="1"/>
        <end position="17"/>
    </location>
</feature>
<dbReference type="EMBL" id="MK753212">
    <property type="protein sequence ID" value="QCZ25124.1"/>
    <property type="molecule type" value="mRNA"/>
</dbReference>
<sequence>MFAIIFLLTALICSVTADEKYTTKYDNVDFDEIVRSERLLQNYVNCLMDRGPCAPDAAELKRLLPDALETDCSKCSEAQQVGTKKVIKHLATNKKDWFSELEDKYDPDRTYLERHRSEWEAEGIKFD</sequence>
<proteinExistence type="evidence at transcript level"/>
<dbReference type="AlphaFoldDB" id="A0A4Y5RDK4"/>
<feature type="chain" id="PRO_5021504645" evidence="1">
    <location>
        <begin position="18"/>
        <end position="127"/>
    </location>
</feature>
<dbReference type="Pfam" id="PF03392">
    <property type="entry name" value="OS-D"/>
    <property type="match status" value="1"/>
</dbReference>
<dbReference type="SUPFAM" id="SSF100910">
    <property type="entry name" value="Chemosensory protein Csp2"/>
    <property type="match status" value="1"/>
</dbReference>
<evidence type="ECO:0000313" key="2">
    <source>
        <dbReference type="EMBL" id="QCZ25124.1"/>
    </source>
</evidence>
<evidence type="ECO:0000256" key="1">
    <source>
        <dbReference type="SAM" id="SignalP"/>
    </source>
</evidence>
<accession>A0A4Y5RDK4</accession>
<organism evidence="2">
    <name type="scientific">Nezara viridula</name>
    <name type="common">Southern green stink bug</name>
    <name type="synonym">Cimex viridulus</name>
    <dbReference type="NCBI Taxonomy" id="85310"/>
    <lineage>
        <taxon>Eukaryota</taxon>
        <taxon>Metazoa</taxon>
        <taxon>Ecdysozoa</taxon>
        <taxon>Arthropoda</taxon>
        <taxon>Hexapoda</taxon>
        <taxon>Insecta</taxon>
        <taxon>Pterygota</taxon>
        <taxon>Neoptera</taxon>
        <taxon>Paraneoptera</taxon>
        <taxon>Hemiptera</taxon>
        <taxon>Heteroptera</taxon>
        <taxon>Panheteroptera</taxon>
        <taxon>Pentatomomorpha</taxon>
        <taxon>Pentatomoidea</taxon>
        <taxon>Pentatomidae</taxon>
        <taxon>Pentatominae</taxon>
        <taxon>Nezara</taxon>
    </lineage>
</organism>
<dbReference type="OrthoDB" id="6344725at2759"/>
<gene>
    <name evidence="2" type="primary">CSP10</name>
</gene>
<protein>
    <submittedName>
        <fullName evidence="2">Chemosensory protein 10</fullName>
    </submittedName>
</protein>
<dbReference type="Gene3D" id="1.10.2080.10">
    <property type="entry name" value="Insect odorant-binding protein A10/Ejaculatory bulb-specific protein 3"/>
    <property type="match status" value="1"/>
</dbReference>
<dbReference type="PANTHER" id="PTHR11257">
    <property type="entry name" value="CHEMOSENSORY PROTEIN-RELATED"/>
    <property type="match status" value="1"/>
</dbReference>